<dbReference type="OrthoDB" id="427280at2759"/>
<organism evidence="8 9">
    <name type="scientific">Tritrichomonas foetus</name>
    <dbReference type="NCBI Taxonomy" id="1144522"/>
    <lineage>
        <taxon>Eukaryota</taxon>
        <taxon>Metamonada</taxon>
        <taxon>Parabasalia</taxon>
        <taxon>Tritrichomonadida</taxon>
        <taxon>Tritrichomonadidae</taxon>
        <taxon>Tritrichomonas</taxon>
    </lineage>
</organism>
<evidence type="ECO:0000313" key="8">
    <source>
        <dbReference type="EMBL" id="OHS95538.1"/>
    </source>
</evidence>
<keyword evidence="3 5" id="KW-1133">Transmembrane helix</keyword>
<keyword evidence="9" id="KW-1185">Reference proteome</keyword>
<proteinExistence type="predicted"/>
<dbReference type="InterPro" id="IPR052250">
    <property type="entry name" value="PDI_TMX3"/>
</dbReference>
<dbReference type="EMBL" id="MLAK01001237">
    <property type="protein sequence ID" value="OHS95538.1"/>
    <property type="molecule type" value="Genomic_DNA"/>
</dbReference>
<feature type="transmembrane region" description="Helical" evidence="5">
    <location>
        <begin position="376"/>
        <end position="397"/>
    </location>
</feature>
<evidence type="ECO:0000256" key="5">
    <source>
        <dbReference type="SAM" id="Phobius"/>
    </source>
</evidence>
<feature type="signal peptide" evidence="6">
    <location>
        <begin position="1"/>
        <end position="18"/>
    </location>
</feature>
<feature type="domain" description="Thioredoxin" evidence="7">
    <location>
        <begin position="12"/>
        <end position="116"/>
    </location>
</feature>
<evidence type="ECO:0000256" key="2">
    <source>
        <dbReference type="ARBA" id="ARBA00022692"/>
    </source>
</evidence>
<dbReference type="Pfam" id="PF13848">
    <property type="entry name" value="Thioredoxin_6"/>
    <property type="match status" value="1"/>
</dbReference>
<dbReference type="VEuPathDB" id="TrichDB:TRFO_10416"/>
<gene>
    <name evidence="8" type="ORF">TRFO_10416</name>
</gene>
<dbReference type="CDD" id="cd02961">
    <property type="entry name" value="PDI_a_family"/>
    <property type="match status" value="1"/>
</dbReference>
<evidence type="ECO:0000256" key="6">
    <source>
        <dbReference type="SAM" id="SignalP"/>
    </source>
</evidence>
<accession>A0A1J4J8L9</accession>
<dbReference type="PANTHER" id="PTHR46426">
    <property type="entry name" value="PROTEIN DISULFIDE-ISOMERASE TMX3"/>
    <property type="match status" value="1"/>
</dbReference>
<dbReference type="AlphaFoldDB" id="A0A1J4J8L9"/>
<reference evidence="8" key="1">
    <citation type="submission" date="2016-10" db="EMBL/GenBank/DDBJ databases">
        <authorList>
            <person name="Benchimol M."/>
            <person name="Almeida L.G."/>
            <person name="Vasconcelos A.T."/>
            <person name="Perreira-Neves A."/>
            <person name="Rosa I.A."/>
            <person name="Tasca T."/>
            <person name="Bogo M.R."/>
            <person name="de Souza W."/>
        </authorList>
    </citation>
    <scope>NUCLEOTIDE SEQUENCE [LARGE SCALE GENOMIC DNA]</scope>
    <source>
        <strain evidence="8">K</strain>
    </source>
</reference>
<feature type="chain" id="PRO_5013198791" description="Thioredoxin domain-containing protein" evidence="6">
    <location>
        <begin position="19"/>
        <end position="425"/>
    </location>
</feature>
<comment type="caution">
    <text evidence="8">The sequence shown here is derived from an EMBL/GenBank/DDBJ whole genome shotgun (WGS) entry which is preliminary data.</text>
</comment>
<dbReference type="GO" id="GO:0016020">
    <property type="term" value="C:membrane"/>
    <property type="evidence" value="ECO:0007669"/>
    <property type="project" value="UniProtKB-SubCell"/>
</dbReference>
<evidence type="ECO:0000256" key="3">
    <source>
        <dbReference type="ARBA" id="ARBA00022989"/>
    </source>
</evidence>
<dbReference type="Pfam" id="PF00085">
    <property type="entry name" value="Thioredoxin"/>
    <property type="match status" value="1"/>
</dbReference>
<dbReference type="Gene3D" id="3.40.30.10">
    <property type="entry name" value="Glutaredoxin"/>
    <property type="match status" value="2"/>
</dbReference>
<dbReference type="InterPro" id="IPR036249">
    <property type="entry name" value="Thioredoxin-like_sf"/>
</dbReference>
<keyword evidence="2 5" id="KW-0812">Transmembrane</keyword>
<sequence>MLISSLFFLFVVLHPTESNFKIVLKGADEKPLFVLYTNENSEPSRRLVKRWKAFEEIYEKNKTVFLADVSCTAHKQICIDQNIRVCPIIRAYIPGNTTLEFNGPREQKDIGAWINKIVEKPVRNHSSISTPIQNDSVTFVLYDESFYQKYYQIAYQYKNTSNHFIFSPKIEQNQKQNHEQNQKQNHEQNHDLNQKQNHDLNHEQDYENTFVSKNGLVAYMGNSYIDYFDLQKDLSYENFIWKHQFPLCFELTKYNYLEAAHSNRLLAILLINPAMKHKKKIMTNYKDVAKEFHDKFVFGWMDAITYGEFLTTLNIFELPSVVIIDEVNEQHYVTSSDPEMLKIELSGLVDGSIKFETIPKIKKVKFFTANFLRNEWPVLLVMLVLFIVLVTSLIIMISGIKSMRKEGISLRDCFIPIDIPKMKSE</sequence>
<dbReference type="GeneID" id="94830149"/>
<dbReference type="GO" id="GO:0005783">
    <property type="term" value="C:endoplasmic reticulum"/>
    <property type="evidence" value="ECO:0007669"/>
    <property type="project" value="TreeGrafter"/>
</dbReference>
<comment type="subcellular location">
    <subcellularLocation>
        <location evidence="1">Membrane</location>
        <topology evidence="1">Single-pass membrane protein</topology>
    </subcellularLocation>
</comment>
<dbReference type="Proteomes" id="UP000179807">
    <property type="component" value="Unassembled WGS sequence"/>
</dbReference>
<dbReference type="RefSeq" id="XP_068348675.1">
    <property type="nucleotide sequence ID" value="XM_068495445.1"/>
</dbReference>
<dbReference type="InterPro" id="IPR013766">
    <property type="entry name" value="Thioredoxin_domain"/>
</dbReference>
<name>A0A1J4J8L9_9EUKA</name>
<dbReference type="PANTHER" id="PTHR46426:SF1">
    <property type="entry name" value="PROTEIN DISULFIDE-ISOMERASE TMX3"/>
    <property type="match status" value="1"/>
</dbReference>
<evidence type="ECO:0000256" key="4">
    <source>
        <dbReference type="ARBA" id="ARBA00023136"/>
    </source>
</evidence>
<evidence type="ECO:0000313" key="9">
    <source>
        <dbReference type="Proteomes" id="UP000179807"/>
    </source>
</evidence>
<keyword evidence="4 5" id="KW-0472">Membrane</keyword>
<dbReference type="SUPFAM" id="SSF52833">
    <property type="entry name" value="Thioredoxin-like"/>
    <property type="match status" value="2"/>
</dbReference>
<keyword evidence="6" id="KW-0732">Signal</keyword>
<evidence type="ECO:0000256" key="1">
    <source>
        <dbReference type="ARBA" id="ARBA00004167"/>
    </source>
</evidence>
<evidence type="ECO:0000259" key="7">
    <source>
        <dbReference type="Pfam" id="PF00085"/>
    </source>
</evidence>
<protein>
    <recommendedName>
        <fullName evidence="7">Thioredoxin domain-containing protein</fullName>
    </recommendedName>
</protein>